<accession>A0A5B7JUL8</accession>
<dbReference type="Proteomes" id="UP000324222">
    <property type="component" value="Unassembled WGS sequence"/>
</dbReference>
<dbReference type="AlphaFoldDB" id="A0A5B7JUL8"/>
<evidence type="ECO:0000313" key="1">
    <source>
        <dbReference type="EMBL" id="MPD00571.1"/>
    </source>
</evidence>
<organism evidence="1 2">
    <name type="scientific">Portunus trituberculatus</name>
    <name type="common">Swimming crab</name>
    <name type="synonym">Neptunus trituberculatus</name>
    <dbReference type="NCBI Taxonomy" id="210409"/>
    <lineage>
        <taxon>Eukaryota</taxon>
        <taxon>Metazoa</taxon>
        <taxon>Ecdysozoa</taxon>
        <taxon>Arthropoda</taxon>
        <taxon>Crustacea</taxon>
        <taxon>Multicrustacea</taxon>
        <taxon>Malacostraca</taxon>
        <taxon>Eumalacostraca</taxon>
        <taxon>Eucarida</taxon>
        <taxon>Decapoda</taxon>
        <taxon>Pleocyemata</taxon>
        <taxon>Brachyura</taxon>
        <taxon>Eubrachyura</taxon>
        <taxon>Portunoidea</taxon>
        <taxon>Portunidae</taxon>
        <taxon>Portuninae</taxon>
        <taxon>Portunus</taxon>
    </lineage>
</organism>
<proteinExistence type="predicted"/>
<comment type="caution">
    <text evidence="1">The sequence shown here is derived from an EMBL/GenBank/DDBJ whole genome shotgun (WGS) entry which is preliminary data.</text>
</comment>
<sequence length="84" mass="8971">MAAAVATIKQVPLFCPFVINGIGGVRHGRENGVAVGWNHWNRKLLGYGDSVDIGDKVNRPKGCELGIQVLEMLRGTVPGVCTGR</sequence>
<dbReference type="EMBL" id="VSRR010123513">
    <property type="protein sequence ID" value="MPD00571.1"/>
    <property type="molecule type" value="Genomic_DNA"/>
</dbReference>
<evidence type="ECO:0000313" key="2">
    <source>
        <dbReference type="Proteomes" id="UP000324222"/>
    </source>
</evidence>
<protein>
    <submittedName>
        <fullName evidence="1">Uncharacterized protein</fullName>
    </submittedName>
</protein>
<name>A0A5B7JUL8_PORTR</name>
<reference evidence="1 2" key="1">
    <citation type="submission" date="2019-05" db="EMBL/GenBank/DDBJ databases">
        <title>Another draft genome of Portunus trituberculatus and its Hox gene families provides insights of decapod evolution.</title>
        <authorList>
            <person name="Jeong J.-H."/>
            <person name="Song I."/>
            <person name="Kim S."/>
            <person name="Choi T."/>
            <person name="Kim D."/>
            <person name="Ryu S."/>
            <person name="Kim W."/>
        </authorList>
    </citation>
    <scope>NUCLEOTIDE SEQUENCE [LARGE SCALE GENOMIC DNA]</scope>
    <source>
        <tissue evidence="1">Muscle</tissue>
    </source>
</reference>
<gene>
    <name evidence="1" type="ORF">E2C01_096052</name>
</gene>
<keyword evidence="2" id="KW-1185">Reference proteome</keyword>